<dbReference type="InterPro" id="IPR035642">
    <property type="entry name" value="MraZ_N"/>
</dbReference>
<dbReference type="SUPFAM" id="SSF89447">
    <property type="entry name" value="AbrB/MazE/MraZ-like"/>
    <property type="match status" value="1"/>
</dbReference>
<sequence>MSAPTLFLFGTHELCFDDKSRTVMPANFRRLLAEEGGGQLVLTQSLFDPCLWIYPYPMWEQLLSALNAQTQLSSPAMQSLQRLLLSSASAVKLDAQGRFAVNAALRAYAGIGEKKAFLVGMQHKFELWAPAALQQRQEQDRARVQEAFASAHLSAALADLRI</sequence>
<keyword evidence="3" id="KW-0677">Repeat</keyword>
<dbReference type="CDD" id="cd16321">
    <property type="entry name" value="MraZ_C"/>
    <property type="match status" value="1"/>
</dbReference>
<dbReference type="PANTHER" id="PTHR34701">
    <property type="entry name" value="TRANSCRIPTIONAL REGULATOR MRAZ"/>
    <property type="match status" value="1"/>
</dbReference>
<protein>
    <recommendedName>
        <fullName evidence="1 7">Transcriptional regulator MraZ</fullName>
    </recommendedName>
</protein>
<dbReference type="GO" id="GO:0000976">
    <property type="term" value="F:transcription cis-regulatory region binding"/>
    <property type="evidence" value="ECO:0007669"/>
    <property type="project" value="TreeGrafter"/>
</dbReference>
<keyword evidence="6 7" id="KW-0804">Transcription</keyword>
<dbReference type="GO" id="GO:0003700">
    <property type="term" value="F:DNA-binding transcription factor activity"/>
    <property type="evidence" value="ECO:0007669"/>
    <property type="project" value="UniProtKB-UniRule"/>
</dbReference>
<dbReference type="InterPro" id="IPR020603">
    <property type="entry name" value="MraZ_dom"/>
</dbReference>
<dbReference type="GO" id="GO:0009295">
    <property type="term" value="C:nucleoid"/>
    <property type="evidence" value="ECO:0007669"/>
    <property type="project" value="UniProtKB-SubCell"/>
</dbReference>
<feature type="domain" description="SpoVT-AbrB" evidence="8">
    <location>
        <begin position="88"/>
        <end position="132"/>
    </location>
</feature>
<dbReference type="InterPro" id="IPR037914">
    <property type="entry name" value="SpoVT-AbrB_sf"/>
</dbReference>
<evidence type="ECO:0000256" key="7">
    <source>
        <dbReference type="HAMAP-Rule" id="MF_01008"/>
    </source>
</evidence>
<dbReference type="GO" id="GO:0005737">
    <property type="term" value="C:cytoplasm"/>
    <property type="evidence" value="ECO:0007669"/>
    <property type="project" value="UniProtKB-UniRule"/>
</dbReference>
<evidence type="ECO:0000256" key="6">
    <source>
        <dbReference type="ARBA" id="ARBA00023163"/>
    </source>
</evidence>
<dbReference type="PANTHER" id="PTHR34701:SF1">
    <property type="entry name" value="TRANSCRIPTIONAL REGULATOR MRAZ"/>
    <property type="match status" value="1"/>
</dbReference>
<dbReference type="GO" id="GO:2000143">
    <property type="term" value="P:negative regulation of DNA-templated transcription initiation"/>
    <property type="evidence" value="ECO:0007669"/>
    <property type="project" value="TreeGrafter"/>
</dbReference>
<feature type="domain" description="SpoVT-AbrB" evidence="8">
    <location>
        <begin position="11"/>
        <end position="58"/>
    </location>
</feature>
<dbReference type="Gene3D" id="3.40.1550.20">
    <property type="entry name" value="Transcriptional regulator MraZ domain"/>
    <property type="match status" value="1"/>
</dbReference>
<evidence type="ECO:0000256" key="5">
    <source>
        <dbReference type="ARBA" id="ARBA00023125"/>
    </source>
</evidence>
<organism evidence="9 10">
    <name type="scientific">Candidatus Anaerobiospirillum merdipullorum</name>
    <dbReference type="NCBI Taxonomy" id="2838450"/>
    <lineage>
        <taxon>Bacteria</taxon>
        <taxon>Pseudomonadati</taxon>
        <taxon>Pseudomonadota</taxon>
        <taxon>Gammaproteobacteria</taxon>
        <taxon>Aeromonadales</taxon>
        <taxon>Succinivibrionaceae</taxon>
        <taxon>Anaerobiospirillum</taxon>
    </lineage>
</organism>
<keyword evidence="2 7" id="KW-0963">Cytoplasm</keyword>
<accession>A0A9E2KMR1</accession>
<reference evidence="9" key="2">
    <citation type="submission" date="2021-04" db="EMBL/GenBank/DDBJ databases">
        <authorList>
            <person name="Gilroy R."/>
        </authorList>
    </citation>
    <scope>NUCLEOTIDE SEQUENCE</scope>
    <source>
        <strain evidence="9">687</strain>
    </source>
</reference>
<dbReference type="Pfam" id="PF02381">
    <property type="entry name" value="MraZ"/>
    <property type="match status" value="2"/>
</dbReference>
<evidence type="ECO:0000256" key="3">
    <source>
        <dbReference type="ARBA" id="ARBA00022737"/>
    </source>
</evidence>
<evidence type="ECO:0000259" key="8">
    <source>
        <dbReference type="PROSITE" id="PS51740"/>
    </source>
</evidence>
<dbReference type="CDD" id="cd16320">
    <property type="entry name" value="MraZ_N"/>
    <property type="match status" value="1"/>
</dbReference>
<dbReference type="InterPro" id="IPR035644">
    <property type="entry name" value="MraZ_C"/>
</dbReference>
<dbReference type="InterPro" id="IPR007159">
    <property type="entry name" value="SpoVT-AbrB_dom"/>
</dbReference>
<dbReference type="InterPro" id="IPR003444">
    <property type="entry name" value="MraZ"/>
</dbReference>
<dbReference type="InterPro" id="IPR038619">
    <property type="entry name" value="MraZ_sf"/>
</dbReference>
<name>A0A9E2KMR1_9GAMM</name>
<comment type="subcellular location">
    <subcellularLocation>
        <location evidence="7">Cytoplasm</location>
        <location evidence="7">Nucleoid</location>
    </subcellularLocation>
</comment>
<proteinExistence type="inferred from homology"/>
<dbReference type="EMBL" id="JAHLFG010000018">
    <property type="protein sequence ID" value="MBU3826162.1"/>
    <property type="molecule type" value="Genomic_DNA"/>
</dbReference>
<evidence type="ECO:0000313" key="9">
    <source>
        <dbReference type="EMBL" id="MBU3826162.1"/>
    </source>
</evidence>
<gene>
    <name evidence="7" type="primary">mraZ</name>
    <name evidence="9" type="ORF">IAA31_01520</name>
</gene>
<reference evidence="9" key="1">
    <citation type="journal article" date="2021" name="PeerJ">
        <title>Extensive microbial diversity within the chicken gut microbiome revealed by metagenomics and culture.</title>
        <authorList>
            <person name="Gilroy R."/>
            <person name="Ravi A."/>
            <person name="Getino M."/>
            <person name="Pursley I."/>
            <person name="Horton D.L."/>
            <person name="Alikhan N.F."/>
            <person name="Baker D."/>
            <person name="Gharbi K."/>
            <person name="Hall N."/>
            <person name="Watson M."/>
            <person name="Adriaenssens E.M."/>
            <person name="Foster-Nyarko E."/>
            <person name="Jarju S."/>
            <person name="Secka A."/>
            <person name="Antonio M."/>
            <person name="Oren A."/>
            <person name="Chaudhuri R.R."/>
            <person name="La Ragione R."/>
            <person name="Hildebrand F."/>
            <person name="Pallen M.J."/>
        </authorList>
    </citation>
    <scope>NUCLEOTIDE SEQUENCE</scope>
    <source>
        <strain evidence="9">687</strain>
    </source>
</reference>
<evidence type="ECO:0000256" key="1">
    <source>
        <dbReference type="ARBA" id="ARBA00013860"/>
    </source>
</evidence>
<dbReference type="PROSITE" id="PS51740">
    <property type="entry name" value="SPOVT_ABRB"/>
    <property type="match status" value="2"/>
</dbReference>
<comment type="similarity">
    <text evidence="7">Belongs to the MraZ family.</text>
</comment>
<evidence type="ECO:0000256" key="4">
    <source>
        <dbReference type="ARBA" id="ARBA00023015"/>
    </source>
</evidence>
<dbReference type="Proteomes" id="UP000824150">
    <property type="component" value="Unassembled WGS sequence"/>
</dbReference>
<dbReference type="HAMAP" id="MF_01008">
    <property type="entry name" value="MraZ"/>
    <property type="match status" value="1"/>
</dbReference>
<evidence type="ECO:0000313" key="10">
    <source>
        <dbReference type="Proteomes" id="UP000824150"/>
    </source>
</evidence>
<keyword evidence="5 7" id="KW-0238">DNA-binding</keyword>
<dbReference type="AlphaFoldDB" id="A0A9E2KMR1"/>
<comment type="subunit">
    <text evidence="7">Forms oligomers.</text>
</comment>
<keyword evidence="4 7" id="KW-0805">Transcription regulation</keyword>
<comment type="caution">
    <text evidence="9">The sequence shown here is derived from an EMBL/GenBank/DDBJ whole genome shotgun (WGS) entry which is preliminary data.</text>
</comment>
<evidence type="ECO:0000256" key="2">
    <source>
        <dbReference type="ARBA" id="ARBA00022490"/>
    </source>
</evidence>